<dbReference type="PROSITE" id="PS00211">
    <property type="entry name" value="ABC_TRANSPORTER_1"/>
    <property type="match status" value="1"/>
</dbReference>
<sequence length="368" mass="41586">MAQVHLEHVWKIYDGKVEAVKDATFTIEDKEFVVLLGPSGCGKTTTLRMIAGLEEITRGTLKIDGKVVNDVEPKDRDIAMVFQNYALYPHMTVFDNMAFGLKLRKVPKDEINRRVREAAKILGIEQLLDRKPRQLSGGQRQRVAVGRAIVRDPKVFLFDEPLSNLDAKLRVQMRSELKKLHHRLEATIVYVTHDQIEAMTMADKIIVMKDGVIQQIGTPNEIYNHPANIFVAGFIGSPAMNFVESTIIKDNGGLWIKSKGLKLKIPAKFEEKLTDYIDKEVIFGIRPENIYDKMFAIAPKEGENTATAKVDVVEPLGSETILHLMVGEDKIIAVVDPKTEAKEEQTMDIVFDMNTMHIFDKETEKSIL</sequence>
<evidence type="ECO:0000259" key="4">
    <source>
        <dbReference type="PROSITE" id="PS50893"/>
    </source>
</evidence>
<dbReference type="SUPFAM" id="SSF50331">
    <property type="entry name" value="MOP-like"/>
    <property type="match status" value="1"/>
</dbReference>
<dbReference type="PANTHER" id="PTHR43875:SF1">
    <property type="entry name" value="OSMOPROTECTIVE COMPOUNDS UPTAKE ATP-BINDING PROTEIN GGTA"/>
    <property type="match status" value="1"/>
</dbReference>
<dbReference type="PANTHER" id="PTHR43875">
    <property type="entry name" value="MALTODEXTRIN IMPORT ATP-BINDING PROTEIN MSMX"/>
    <property type="match status" value="1"/>
</dbReference>
<dbReference type="InterPro" id="IPR003439">
    <property type="entry name" value="ABC_transporter-like_ATP-bd"/>
</dbReference>
<keyword evidence="6" id="KW-1185">Reference proteome</keyword>
<dbReference type="Pfam" id="PF17912">
    <property type="entry name" value="OB_MalK"/>
    <property type="match status" value="1"/>
</dbReference>
<keyword evidence="1" id="KW-0813">Transport</keyword>
<dbReference type="Pfam" id="PF00005">
    <property type="entry name" value="ABC_tran"/>
    <property type="match status" value="1"/>
</dbReference>
<keyword evidence="3 5" id="KW-0067">ATP-binding</keyword>
<gene>
    <name evidence="5" type="primary">ugpC</name>
    <name evidence="5" type="ORF">JYK00_00785</name>
</gene>
<dbReference type="EMBL" id="CP071446">
    <property type="protein sequence ID" value="QTA38111.1"/>
    <property type="molecule type" value="Genomic_DNA"/>
</dbReference>
<dbReference type="InterPro" id="IPR012340">
    <property type="entry name" value="NA-bd_OB-fold"/>
</dbReference>
<keyword evidence="2" id="KW-0547">Nucleotide-binding</keyword>
<dbReference type="InterPro" id="IPR040582">
    <property type="entry name" value="OB_MalK-like"/>
</dbReference>
<dbReference type="Pfam" id="PF03459">
    <property type="entry name" value="TOBE"/>
    <property type="match status" value="1"/>
</dbReference>
<dbReference type="Gene3D" id="2.40.50.140">
    <property type="entry name" value="Nucleic acid-binding proteins"/>
    <property type="match status" value="1"/>
</dbReference>
<dbReference type="CDD" id="cd03301">
    <property type="entry name" value="ABC_MalK_N"/>
    <property type="match status" value="1"/>
</dbReference>
<dbReference type="RefSeq" id="WP_207566832.1">
    <property type="nucleotide sequence ID" value="NZ_CP071446.1"/>
</dbReference>
<protein>
    <submittedName>
        <fullName evidence="5">Sn-glycerol-3-phosphate ABC transporter ATP-binding protein UgpC</fullName>
    </submittedName>
</protein>
<dbReference type="PROSITE" id="PS50893">
    <property type="entry name" value="ABC_TRANSPORTER_2"/>
    <property type="match status" value="1"/>
</dbReference>
<dbReference type="Gene3D" id="3.40.50.300">
    <property type="entry name" value="P-loop containing nucleotide triphosphate hydrolases"/>
    <property type="match status" value="1"/>
</dbReference>
<reference evidence="5 6" key="1">
    <citation type="submission" date="2021-03" db="EMBL/GenBank/DDBJ databases">
        <title>Thermosipho ferrireducens sp.nov., an anaerobic thermophilic iron-reducing bacterium isolated from a deep-sea hydrothermal sulfide deposits.</title>
        <authorList>
            <person name="Zeng X."/>
            <person name="Chen Y."/>
            <person name="Shao Z."/>
        </authorList>
    </citation>
    <scope>NUCLEOTIDE SEQUENCE [LARGE SCALE GENOMIC DNA]</scope>
    <source>
        <strain evidence="5 6">JL129W03</strain>
    </source>
</reference>
<dbReference type="InterPro" id="IPR005116">
    <property type="entry name" value="Transp-assoc_OB_typ1"/>
</dbReference>
<dbReference type="InterPro" id="IPR008995">
    <property type="entry name" value="Mo/tungstate-bd_C_term_dom"/>
</dbReference>
<dbReference type="InterPro" id="IPR027417">
    <property type="entry name" value="P-loop_NTPase"/>
</dbReference>
<dbReference type="SUPFAM" id="SSF52540">
    <property type="entry name" value="P-loop containing nucleoside triphosphate hydrolases"/>
    <property type="match status" value="1"/>
</dbReference>
<dbReference type="GO" id="GO:0005524">
    <property type="term" value="F:ATP binding"/>
    <property type="evidence" value="ECO:0007669"/>
    <property type="project" value="UniProtKB-KW"/>
</dbReference>
<organism evidence="5 6">
    <name type="scientific">Thermosipho ferrireducens</name>
    <dbReference type="NCBI Taxonomy" id="2571116"/>
    <lineage>
        <taxon>Bacteria</taxon>
        <taxon>Thermotogati</taxon>
        <taxon>Thermotogota</taxon>
        <taxon>Thermotogae</taxon>
        <taxon>Thermotogales</taxon>
        <taxon>Fervidobacteriaceae</taxon>
        <taxon>Thermosipho</taxon>
    </lineage>
</organism>
<dbReference type="SMART" id="SM00382">
    <property type="entry name" value="AAA"/>
    <property type="match status" value="1"/>
</dbReference>
<dbReference type="InterPro" id="IPR003593">
    <property type="entry name" value="AAA+_ATPase"/>
</dbReference>
<dbReference type="InterPro" id="IPR047641">
    <property type="entry name" value="ABC_transpr_MalK/UgpC-like"/>
</dbReference>
<evidence type="ECO:0000313" key="6">
    <source>
        <dbReference type="Proteomes" id="UP000671862"/>
    </source>
</evidence>
<dbReference type="Proteomes" id="UP000671862">
    <property type="component" value="Chromosome"/>
</dbReference>
<accession>A0ABX7S6A6</accession>
<evidence type="ECO:0000256" key="3">
    <source>
        <dbReference type="ARBA" id="ARBA00022840"/>
    </source>
</evidence>
<name>A0ABX7S6A6_9BACT</name>
<dbReference type="Gene3D" id="2.40.50.100">
    <property type="match status" value="1"/>
</dbReference>
<dbReference type="NCBIfam" id="NF008653">
    <property type="entry name" value="PRK11650.1"/>
    <property type="match status" value="1"/>
</dbReference>
<evidence type="ECO:0000256" key="2">
    <source>
        <dbReference type="ARBA" id="ARBA00022741"/>
    </source>
</evidence>
<proteinExistence type="predicted"/>
<dbReference type="InterPro" id="IPR017871">
    <property type="entry name" value="ABC_transporter-like_CS"/>
</dbReference>
<evidence type="ECO:0000313" key="5">
    <source>
        <dbReference type="EMBL" id="QTA38111.1"/>
    </source>
</evidence>
<feature type="domain" description="ABC transporter" evidence="4">
    <location>
        <begin position="4"/>
        <end position="235"/>
    </location>
</feature>
<dbReference type="InterPro" id="IPR015855">
    <property type="entry name" value="ABC_transpr_MalK-like"/>
</dbReference>
<evidence type="ECO:0000256" key="1">
    <source>
        <dbReference type="ARBA" id="ARBA00022448"/>
    </source>
</evidence>